<dbReference type="AlphaFoldDB" id="A0A840R0G5"/>
<name>A0A840R0G5_9GAMM</name>
<organism evidence="1 2">
    <name type="scientific">Zhongshania antarctica</name>
    <dbReference type="NCBI Taxonomy" id="641702"/>
    <lineage>
        <taxon>Bacteria</taxon>
        <taxon>Pseudomonadati</taxon>
        <taxon>Pseudomonadota</taxon>
        <taxon>Gammaproteobacteria</taxon>
        <taxon>Cellvibrionales</taxon>
        <taxon>Spongiibacteraceae</taxon>
        <taxon>Zhongshania</taxon>
    </lineage>
</organism>
<comment type="caution">
    <text evidence="1">The sequence shown here is derived from an EMBL/GenBank/DDBJ whole genome shotgun (WGS) entry which is preliminary data.</text>
</comment>
<dbReference type="Proteomes" id="UP000536640">
    <property type="component" value="Unassembled WGS sequence"/>
</dbReference>
<sequence>MKLFLIIISSFLFSGVATRHASMMLGGKEELLFITEVDEVLSTRENKRRVEAVERSDIILTKIIKILK</sequence>
<dbReference type="RefSeq" id="WP_184461359.1">
    <property type="nucleotide sequence ID" value="NZ_JACHHW010000002.1"/>
</dbReference>
<protein>
    <submittedName>
        <fullName evidence="1">Uncharacterized protein</fullName>
    </submittedName>
</protein>
<gene>
    <name evidence="1" type="ORF">HNQ57_000840</name>
</gene>
<proteinExistence type="predicted"/>
<dbReference type="EMBL" id="JACHHW010000002">
    <property type="protein sequence ID" value="MBB5186579.1"/>
    <property type="molecule type" value="Genomic_DNA"/>
</dbReference>
<evidence type="ECO:0000313" key="1">
    <source>
        <dbReference type="EMBL" id="MBB5186579.1"/>
    </source>
</evidence>
<evidence type="ECO:0000313" key="2">
    <source>
        <dbReference type="Proteomes" id="UP000536640"/>
    </source>
</evidence>
<keyword evidence="2" id="KW-1185">Reference proteome</keyword>
<reference evidence="1 2" key="1">
    <citation type="submission" date="2020-08" db="EMBL/GenBank/DDBJ databases">
        <title>Genomic Encyclopedia of Type Strains, Phase IV (KMG-IV): sequencing the most valuable type-strain genomes for metagenomic binning, comparative biology and taxonomic classification.</title>
        <authorList>
            <person name="Goeker M."/>
        </authorList>
    </citation>
    <scope>NUCLEOTIDE SEQUENCE [LARGE SCALE GENOMIC DNA]</scope>
    <source>
        <strain evidence="1 2">DSM 25701</strain>
    </source>
</reference>
<accession>A0A840R0G5</accession>